<keyword evidence="3" id="KW-1185">Reference proteome</keyword>
<evidence type="ECO:0000313" key="2">
    <source>
        <dbReference type="EMBL" id="WVZ02679.1"/>
    </source>
</evidence>
<evidence type="ECO:0000313" key="3">
    <source>
        <dbReference type="Proteomes" id="UP001374535"/>
    </source>
</evidence>
<feature type="region of interest" description="Disordered" evidence="1">
    <location>
        <begin position="220"/>
        <end position="240"/>
    </location>
</feature>
<reference evidence="2 3" key="1">
    <citation type="journal article" date="2023" name="Life. Sci Alliance">
        <title>Evolutionary insights into 3D genome organization and epigenetic landscape of Vigna mungo.</title>
        <authorList>
            <person name="Junaid A."/>
            <person name="Singh B."/>
            <person name="Bhatia S."/>
        </authorList>
    </citation>
    <scope>NUCLEOTIDE SEQUENCE [LARGE SCALE GENOMIC DNA]</scope>
    <source>
        <strain evidence="2">Urdbean</strain>
    </source>
</reference>
<proteinExistence type="predicted"/>
<organism evidence="2 3">
    <name type="scientific">Vigna mungo</name>
    <name type="common">Black gram</name>
    <name type="synonym">Phaseolus mungo</name>
    <dbReference type="NCBI Taxonomy" id="3915"/>
    <lineage>
        <taxon>Eukaryota</taxon>
        <taxon>Viridiplantae</taxon>
        <taxon>Streptophyta</taxon>
        <taxon>Embryophyta</taxon>
        <taxon>Tracheophyta</taxon>
        <taxon>Spermatophyta</taxon>
        <taxon>Magnoliopsida</taxon>
        <taxon>eudicotyledons</taxon>
        <taxon>Gunneridae</taxon>
        <taxon>Pentapetalae</taxon>
        <taxon>rosids</taxon>
        <taxon>fabids</taxon>
        <taxon>Fabales</taxon>
        <taxon>Fabaceae</taxon>
        <taxon>Papilionoideae</taxon>
        <taxon>50 kb inversion clade</taxon>
        <taxon>NPAAA clade</taxon>
        <taxon>indigoferoid/millettioid clade</taxon>
        <taxon>Phaseoleae</taxon>
        <taxon>Vigna</taxon>
    </lineage>
</organism>
<gene>
    <name evidence="2" type="ORF">V8G54_023485</name>
</gene>
<feature type="region of interest" description="Disordered" evidence="1">
    <location>
        <begin position="61"/>
        <end position="88"/>
    </location>
</feature>
<dbReference type="Proteomes" id="UP001374535">
    <property type="component" value="Chromosome 7"/>
</dbReference>
<name>A0AAQ3RP95_VIGMU</name>
<evidence type="ECO:0000256" key="1">
    <source>
        <dbReference type="SAM" id="MobiDB-lite"/>
    </source>
</evidence>
<sequence length="265" mass="29458">MFEALDLFPLDAPYGFDELPSPSINGDRLSDYQTFSLFFPFQKLQPSALNAPDFARREGEGYADDKVATSSSNTLGAGYARNSPAGDQTLLATTEDSSRILEDSEDDEVGNNVDFIGAWDQRCINWPTVTDYDWAPHEVKELLNGINLLKAIVDADYFKIVVCQMTERACHTKLTKVKIENKDEGHRLKKREKIKEKKSLGTARRRRHQFWASGDRPLPPGGFAARGKPPGGRPLSLSGGAFQGPPPGGKVWAWAYFSVVLLTYK</sequence>
<accession>A0AAQ3RP95</accession>
<protein>
    <submittedName>
        <fullName evidence="2">Uncharacterized protein</fullName>
    </submittedName>
</protein>
<dbReference type="AlphaFoldDB" id="A0AAQ3RP95"/>
<dbReference type="EMBL" id="CP144694">
    <property type="protein sequence ID" value="WVZ02679.1"/>
    <property type="molecule type" value="Genomic_DNA"/>
</dbReference>